<evidence type="ECO:0000313" key="13">
    <source>
        <dbReference type="EMBL" id="CAJ1051709.1"/>
    </source>
</evidence>
<dbReference type="GO" id="GO:0097272">
    <property type="term" value="P:ammonium homeostasis"/>
    <property type="evidence" value="ECO:0007669"/>
    <property type="project" value="TreeGrafter"/>
</dbReference>
<dbReference type="AlphaFoldDB" id="A0AAV1ESI5"/>
<evidence type="ECO:0000256" key="11">
    <source>
        <dbReference type="SAM" id="Phobius"/>
    </source>
</evidence>
<keyword evidence="7 11" id="KW-0472">Membrane</keyword>
<sequence length="493" mass="54196">MSSSVSLRVRLPVLVLVLEVVILALFAVFVTYDDNANAKLQNNQTNPMDNSLYRDYPYFADVQVMIFVGFGCLLAFFRYYGFSGMVFNFLTATFSIQWAILMQGFFQFYIDGKIHLGVINLLNAEFACAVVLISFGAVIGKTSPVQLLVMALLEVPIFAVTEWAVLKYIRINDAGGSILIHLFACYFGLGVTFVLYRPCLNKGHPKETTSYQSDILCVLGTLFLWVFWPSFNSALTIKGDDQHRAILHTFIGLSSSTMTAFALSAVFNKRGKLTMADVQNVTLAGGVTVGASVDMMISPAAAYALGIMGCTACFFGYRYLTPFMARRLRIQDQCGIHNLHGLTGLISSTAGICAILLATEETYGPSMYQIFSHRAPPEGDPKLLELQKLIPGLKPGLGRTAQEQALYQVAAIFATIAASTVGGLITGLVMNLSCMASPPDEGCFDDEIFFDVPSNFERLDDSKITINYEENEKEKISYDTKLAELSQRGSYSK</sequence>
<keyword evidence="6 11" id="KW-1133">Transmembrane helix</keyword>
<name>A0AAV1ESI5_XYRNO</name>
<dbReference type="SUPFAM" id="SSF111352">
    <property type="entry name" value="Ammonium transporter"/>
    <property type="match status" value="1"/>
</dbReference>
<dbReference type="Gene3D" id="1.10.3430.10">
    <property type="entry name" value="Ammonium transporter AmtB like domains"/>
    <property type="match status" value="1"/>
</dbReference>
<evidence type="ECO:0000256" key="6">
    <source>
        <dbReference type="ARBA" id="ARBA00022989"/>
    </source>
</evidence>
<feature type="transmembrane region" description="Helical" evidence="11">
    <location>
        <begin position="208"/>
        <end position="228"/>
    </location>
</feature>
<comment type="similarity">
    <text evidence="2">Belongs to the ammonium transporter (TC 2.A.49) family. Rh subfamily.</text>
</comment>
<organism evidence="13 14">
    <name type="scientific">Xyrichtys novacula</name>
    <name type="common">Pearly razorfish</name>
    <name type="synonym">Hemipteronotus novacula</name>
    <dbReference type="NCBI Taxonomy" id="13765"/>
    <lineage>
        <taxon>Eukaryota</taxon>
        <taxon>Metazoa</taxon>
        <taxon>Chordata</taxon>
        <taxon>Craniata</taxon>
        <taxon>Vertebrata</taxon>
        <taxon>Euteleostomi</taxon>
        <taxon>Actinopterygii</taxon>
        <taxon>Neopterygii</taxon>
        <taxon>Teleostei</taxon>
        <taxon>Neoteleostei</taxon>
        <taxon>Acanthomorphata</taxon>
        <taxon>Eupercaria</taxon>
        <taxon>Labriformes</taxon>
        <taxon>Labridae</taxon>
        <taxon>Xyrichtys</taxon>
    </lineage>
</organism>
<evidence type="ECO:0000256" key="10">
    <source>
        <dbReference type="ARBA" id="ARBA00025220"/>
    </source>
</evidence>
<feature type="transmembrane region" description="Helical" evidence="11">
    <location>
        <begin position="405"/>
        <end position="429"/>
    </location>
</feature>
<dbReference type="PANTHER" id="PTHR11730:SF48">
    <property type="entry name" value="AMMONIUM TRANSPORTER AMTB-LIKE DOMAIN-CONTAINING PROTEIN"/>
    <property type="match status" value="1"/>
</dbReference>
<dbReference type="GO" id="GO:0005886">
    <property type="term" value="C:plasma membrane"/>
    <property type="evidence" value="ECO:0007669"/>
    <property type="project" value="UniProtKB-SubCell"/>
</dbReference>
<gene>
    <name evidence="13" type="ORF">XNOV1_A019861</name>
</gene>
<evidence type="ECO:0000256" key="7">
    <source>
        <dbReference type="ARBA" id="ARBA00023136"/>
    </source>
</evidence>
<keyword evidence="3" id="KW-0813">Transport</keyword>
<evidence type="ECO:0000256" key="3">
    <source>
        <dbReference type="ARBA" id="ARBA00022448"/>
    </source>
</evidence>
<comment type="function">
    <text evidence="10">Functions as an ammonia transporter. May play a role in the elimination of ammonia in the gill.</text>
</comment>
<comment type="subcellular location">
    <subcellularLocation>
        <location evidence="1">Cell membrane</location>
        <topology evidence="1">Multi-pass membrane protein</topology>
    </subcellularLocation>
</comment>
<evidence type="ECO:0000256" key="4">
    <source>
        <dbReference type="ARBA" id="ARBA00022475"/>
    </source>
</evidence>
<feature type="transmembrane region" description="Helical" evidence="11">
    <location>
        <begin position="280"/>
        <end position="297"/>
    </location>
</feature>
<protein>
    <submittedName>
        <fullName evidence="13">Rh50-like protein</fullName>
    </submittedName>
</protein>
<feature type="transmembrane region" description="Helical" evidence="11">
    <location>
        <begin position="248"/>
        <end position="268"/>
    </location>
</feature>
<evidence type="ECO:0000256" key="1">
    <source>
        <dbReference type="ARBA" id="ARBA00004651"/>
    </source>
</evidence>
<dbReference type="InterPro" id="IPR002229">
    <property type="entry name" value="RhesusRHD"/>
</dbReference>
<evidence type="ECO:0000259" key="12">
    <source>
        <dbReference type="Pfam" id="PF00909"/>
    </source>
</evidence>
<feature type="transmembrane region" description="Helical" evidence="11">
    <location>
        <begin position="341"/>
        <end position="359"/>
    </location>
</feature>
<feature type="transmembrane region" description="Helical" evidence="11">
    <location>
        <begin position="116"/>
        <end position="140"/>
    </location>
</feature>
<feature type="transmembrane region" description="Helical" evidence="11">
    <location>
        <begin position="178"/>
        <end position="196"/>
    </location>
</feature>
<evidence type="ECO:0000256" key="2">
    <source>
        <dbReference type="ARBA" id="ARBA00011036"/>
    </source>
</evidence>
<feature type="transmembrane region" description="Helical" evidence="11">
    <location>
        <begin position="303"/>
        <end position="320"/>
    </location>
</feature>
<reference evidence="13" key="1">
    <citation type="submission" date="2023-08" db="EMBL/GenBank/DDBJ databases">
        <authorList>
            <person name="Alioto T."/>
            <person name="Alioto T."/>
            <person name="Gomez Garrido J."/>
        </authorList>
    </citation>
    <scope>NUCLEOTIDE SEQUENCE</scope>
</reference>
<dbReference type="PRINTS" id="PR00342">
    <property type="entry name" value="RHESUSRHD"/>
</dbReference>
<keyword evidence="4" id="KW-1003">Cell membrane</keyword>
<dbReference type="InterPro" id="IPR024041">
    <property type="entry name" value="NH4_transpt_AmtB-like_dom"/>
</dbReference>
<keyword evidence="8" id="KW-0924">Ammonia transport</keyword>
<feature type="transmembrane region" description="Helical" evidence="11">
    <location>
        <begin position="56"/>
        <end position="77"/>
    </location>
</feature>
<keyword evidence="14" id="KW-1185">Reference proteome</keyword>
<feature type="transmembrane region" description="Helical" evidence="11">
    <location>
        <begin position="89"/>
        <end position="110"/>
    </location>
</feature>
<feature type="domain" description="Ammonium transporter AmtB-like" evidence="12">
    <location>
        <begin position="22"/>
        <end position="433"/>
    </location>
</feature>
<dbReference type="PANTHER" id="PTHR11730">
    <property type="entry name" value="AMMONIUM TRANSPORTER"/>
    <property type="match status" value="1"/>
</dbReference>
<accession>A0AAV1ESI5</accession>
<dbReference type="Pfam" id="PF00909">
    <property type="entry name" value="Ammonium_transp"/>
    <property type="match status" value="1"/>
</dbReference>
<dbReference type="Proteomes" id="UP001178508">
    <property type="component" value="Chromosome 2"/>
</dbReference>
<dbReference type="GO" id="GO:0008519">
    <property type="term" value="F:ammonium channel activity"/>
    <property type="evidence" value="ECO:0007669"/>
    <property type="project" value="InterPro"/>
</dbReference>
<evidence type="ECO:0000256" key="8">
    <source>
        <dbReference type="ARBA" id="ARBA00023177"/>
    </source>
</evidence>
<dbReference type="FunFam" id="1.10.3430.10:FF:000001">
    <property type="entry name" value="Ammonium transporter Rh type C"/>
    <property type="match status" value="1"/>
</dbReference>
<dbReference type="EMBL" id="OY660865">
    <property type="protein sequence ID" value="CAJ1051709.1"/>
    <property type="molecule type" value="Genomic_DNA"/>
</dbReference>
<dbReference type="InterPro" id="IPR029020">
    <property type="entry name" value="Ammonium/urea_transptr"/>
</dbReference>
<feature type="transmembrane region" description="Helical" evidence="11">
    <location>
        <begin position="12"/>
        <end position="32"/>
    </location>
</feature>
<feature type="transmembrane region" description="Helical" evidence="11">
    <location>
        <begin position="147"/>
        <end position="166"/>
    </location>
</feature>
<keyword evidence="9" id="KW-0325">Glycoprotein</keyword>
<evidence type="ECO:0000313" key="14">
    <source>
        <dbReference type="Proteomes" id="UP001178508"/>
    </source>
</evidence>
<evidence type="ECO:0000256" key="9">
    <source>
        <dbReference type="ARBA" id="ARBA00023180"/>
    </source>
</evidence>
<proteinExistence type="inferred from homology"/>
<keyword evidence="5 11" id="KW-0812">Transmembrane</keyword>
<evidence type="ECO:0000256" key="5">
    <source>
        <dbReference type="ARBA" id="ARBA00022692"/>
    </source>
</evidence>